<feature type="disulfide bond" evidence="2">
    <location>
        <begin position="122"/>
        <end position="137"/>
    </location>
</feature>
<dbReference type="CDD" id="cd00112">
    <property type="entry name" value="LDLa"/>
    <property type="match status" value="1"/>
</dbReference>
<comment type="caution">
    <text evidence="2">Lacks conserved residue(s) required for the propagation of feature annotation.</text>
</comment>
<reference evidence="3 4" key="1">
    <citation type="submission" date="2021-06" db="EMBL/GenBank/DDBJ databases">
        <title>Caerostris extrusa draft genome.</title>
        <authorList>
            <person name="Kono N."/>
            <person name="Arakawa K."/>
        </authorList>
    </citation>
    <scope>NUCLEOTIDE SEQUENCE [LARGE SCALE GENOMIC DNA]</scope>
</reference>
<dbReference type="AlphaFoldDB" id="A0AAV4M8L8"/>
<evidence type="ECO:0000256" key="2">
    <source>
        <dbReference type="PROSITE-ProRule" id="PRU00124"/>
    </source>
</evidence>
<dbReference type="InterPro" id="IPR002172">
    <property type="entry name" value="LDrepeatLR_classA_rpt"/>
</dbReference>
<keyword evidence="4" id="KW-1185">Reference proteome</keyword>
<evidence type="ECO:0000313" key="3">
    <source>
        <dbReference type="EMBL" id="GIX68758.1"/>
    </source>
</evidence>
<dbReference type="SMART" id="SM00192">
    <property type="entry name" value="LDLa"/>
    <property type="match status" value="1"/>
</dbReference>
<dbReference type="Pfam" id="PF00057">
    <property type="entry name" value="Ldl_recept_a"/>
    <property type="match status" value="1"/>
</dbReference>
<gene>
    <name evidence="3" type="primary">AVEN_75136_1</name>
    <name evidence="3" type="ORF">CEXT_280941</name>
</gene>
<evidence type="ECO:0000256" key="1">
    <source>
        <dbReference type="ARBA" id="ARBA00023157"/>
    </source>
</evidence>
<dbReference type="Gene3D" id="4.10.400.10">
    <property type="entry name" value="Low-density Lipoprotein Receptor"/>
    <property type="match status" value="1"/>
</dbReference>
<feature type="disulfide bond" evidence="2">
    <location>
        <begin position="110"/>
        <end position="128"/>
    </location>
</feature>
<organism evidence="3 4">
    <name type="scientific">Caerostris extrusa</name>
    <name type="common">Bark spider</name>
    <name type="synonym">Caerostris bankana</name>
    <dbReference type="NCBI Taxonomy" id="172846"/>
    <lineage>
        <taxon>Eukaryota</taxon>
        <taxon>Metazoa</taxon>
        <taxon>Ecdysozoa</taxon>
        <taxon>Arthropoda</taxon>
        <taxon>Chelicerata</taxon>
        <taxon>Arachnida</taxon>
        <taxon>Araneae</taxon>
        <taxon>Araneomorphae</taxon>
        <taxon>Entelegynae</taxon>
        <taxon>Araneoidea</taxon>
        <taxon>Araneidae</taxon>
        <taxon>Caerostris</taxon>
    </lineage>
</organism>
<sequence>MLTLEILVCSRCEYEAREIWKSDRVDTSVDVRIEHWNMGFRQRPRIHSRSPAAHSHVWTVLRKKFLITSPTTLLGTRKFLPKFQFSCVYKFDNFRNAHVLQRVVRDLSACLSGQCYPSHKKCDGIRDCDDGTDEGDCFQIQLNEDKDLFEFLSLS</sequence>
<dbReference type="PROSITE" id="PS50068">
    <property type="entry name" value="LDLRA_2"/>
    <property type="match status" value="1"/>
</dbReference>
<dbReference type="EMBL" id="BPLR01001997">
    <property type="protein sequence ID" value="GIX68758.1"/>
    <property type="molecule type" value="Genomic_DNA"/>
</dbReference>
<evidence type="ECO:0000313" key="4">
    <source>
        <dbReference type="Proteomes" id="UP001054945"/>
    </source>
</evidence>
<name>A0AAV4M8L8_CAEEX</name>
<dbReference type="Proteomes" id="UP001054945">
    <property type="component" value="Unassembled WGS sequence"/>
</dbReference>
<dbReference type="SUPFAM" id="SSF57424">
    <property type="entry name" value="LDL receptor-like module"/>
    <property type="match status" value="1"/>
</dbReference>
<protein>
    <submittedName>
        <fullName evidence="3">Uncharacterized protein</fullName>
    </submittedName>
</protein>
<proteinExistence type="predicted"/>
<accession>A0AAV4M8L8</accession>
<keyword evidence="1 2" id="KW-1015">Disulfide bond</keyword>
<dbReference type="InterPro" id="IPR036055">
    <property type="entry name" value="LDL_receptor-like_sf"/>
</dbReference>
<comment type="caution">
    <text evidence="3">The sequence shown here is derived from an EMBL/GenBank/DDBJ whole genome shotgun (WGS) entry which is preliminary data.</text>
</comment>